<proteinExistence type="predicted"/>
<protein>
    <submittedName>
        <fullName evidence="2">Uncharacterized protein</fullName>
    </submittedName>
</protein>
<organism evidence="2">
    <name type="scientific">Oryza glumipatula</name>
    <dbReference type="NCBI Taxonomy" id="40148"/>
    <lineage>
        <taxon>Eukaryota</taxon>
        <taxon>Viridiplantae</taxon>
        <taxon>Streptophyta</taxon>
        <taxon>Embryophyta</taxon>
        <taxon>Tracheophyta</taxon>
        <taxon>Spermatophyta</taxon>
        <taxon>Magnoliopsida</taxon>
        <taxon>Liliopsida</taxon>
        <taxon>Poales</taxon>
        <taxon>Poaceae</taxon>
        <taxon>BOP clade</taxon>
        <taxon>Oryzoideae</taxon>
        <taxon>Oryzeae</taxon>
        <taxon>Oryzinae</taxon>
        <taxon>Oryza</taxon>
    </lineage>
</organism>
<dbReference type="Proteomes" id="UP000026961">
    <property type="component" value="Chromosome 4"/>
</dbReference>
<name>A0A0D9ZH63_9ORYZ</name>
<reference evidence="2" key="2">
    <citation type="submission" date="2018-05" db="EMBL/GenBank/DDBJ databases">
        <title>OgluRS3 (Oryza glumaepatula Reference Sequence Version 3).</title>
        <authorList>
            <person name="Zhang J."/>
            <person name="Kudrna D."/>
            <person name="Lee S."/>
            <person name="Talag J."/>
            <person name="Welchert J."/>
            <person name="Wing R.A."/>
        </authorList>
    </citation>
    <scope>NUCLEOTIDE SEQUENCE [LARGE SCALE GENOMIC DNA]</scope>
</reference>
<dbReference type="PANTHER" id="PTHR42678:SF26">
    <property type="entry name" value="OS04G0183500 PROTEIN"/>
    <property type="match status" value="1"/>
</dbReference>
<keyword evidence="3" id="KW-1185">Reference proteome</keyword>
<evidence type="ECO:0000256" key="1">
    <source>
        <dbReference type="SAM" id="SignalP"/>
    </source>
</evidence>
<dbReference type="Gramene" id="OGLUM04G02640.1">
    <property type="protein sequence ID" value="OGLUM04G02640.1"/>
    <property type="gene ID" value="OGLUM04G02640"/>
</dbReference>
<dbReference type="PANTHER" id="PTHR42678">
    <property type="entry name" value="AMIDASE"/>
    <property type="match status" value="1"/>
</dbReference>
<dbReference type="Gene3D" id="3.90.1300.10">
    <property type="entry name" value="Amidase signature (AS) domain"/>
    <property type="match status" value="1"/>
</dbReference>
<feature type="signal peptide" evidence="1">
    <location>
        <begin position="1"/>
        <end position="31"/>
    </location>
</feature>
<dbReference type="AlphaFoldDB" id="A0A0D9ZH63"/>
<evidence type="ECO:0000313" key="3">
    <source>
        <dbReference type="Proteomes" id="UP000026961"/>
    </source>
</evidence>
<feature type="chain" id="PRO_5002352383" evidence="1">
    <location>
        <begin position="32"/>
        <end position="71"/>
    </location>
</feature>
<dbReference type="EnsemblPlants" id="OGLUM04G02640.1">
    <property type="protein sequence ID" value="OGLUM04G02640.1"/>
    <property type="gene ID" value="OGLUM04G02640"/>
</dbReference>
<reference evidence="2" key="1">
    <citation type="submission" date="2015-04" db="UniProtKB">
        <authorList>
            <consortium name="EnsemblPlants"/>
        </authorList>
    </citation>
    <scope>IDENTIFICATION</scope>
</reference>
<dbReference type="InterPro" id="IPR036928">
    <property type="entry name" value="AS_sf"/>
</dbReference>
<dbReference type="HOGENOM" id="CLU_2744126_0_0_1"/>
<evidence type="ECO:0000313" key="2">
    <source>
        <dbReference type="EnsemblPlants" id="OGLUM04G02640.1"/>
    </source>
</evidence>
<accession>A0A0D9ZH63</accession>
<keyword evidence="1" id="KW-0732">Signal</keyword>
<dbReference type="STRING" id="40148.A0A0D9ZH63"/>
<sequence length="71" mass="7405">MAQIRLPLAAATMALAAAAAAFCCCCSAATGFEFNEATVDAIQLGFSNGSLTSTTLVRFYLDRIARLNPLS</sequence>